<dbReference type="AlphaFoldDB" id="A0A6M3LHU2"/>
<sequence length="98" mass="10275">MPTKIQPVGIAAKSSSLGVNDRVTFINLTKGGKQVIRCNSSGEAVIESFPEQWENGDVISIYVYGRYVKGTSGIIANGGLLVNLGTLSADSSSTLVNL</sequence>
<protein>
    <submittedName>
        <fullName evidence="1">Uncharacterized protein</fullName>
    </submittedName>
</protein>
<accession>A0A6M3LHU2</accession>
<evidence type="ECO:0000313" key="1">
    <source>
        <dbReference type="EMBL" id="QJA94043.1"/>
    </source>
</evidence>
<gene>
    <name evidence="1" type="ORF">MM415B04016_0002</name>
</gene>
<dbReference type="EMBL" id="MT143199">
    <property type="protein sequence ID" value="QJA94043.1"/>
    <property type="molecule type" value="Genomic_DNA"/>
</dbReference>
<organism evidence="1">
    <name type="scientific">viral metagenome</name>
    <dbReference type="NCBI Taxonomy" id="1070528"/>
    <lineage>
        <taxon>unclassified sequences</taxon>
        <taxon>metagenomes</taxon>
        <taxon>organismal metagenomes</taxon>
    </lineage>
</organism>
<name>A0A6M3LHU2_9ZZZZ</name>
<reference evidence="1" key="1">
    <citation type="submission" date="2020-03" db="EMBL/GenBank/DDBJ databases">
        <title>The deep terrestrial virosphere.</title>
        <authorList>
            <person name="Holmfeldt K."/>
            <person name="Nilsson E."/>
            <person name="Simone D."/>
            <person name="Lopez-Fernandez M."/>
            <person name="Wu X."/>
            <person name="de Brujin I."/>
            <person name="Lundin D."/>
            <person name="Andersson A."/>
            <person name="Bertilsson S."/>
            <person name="Dopson M."/>
        </authorList>
    </citation>
    <scope>NUCLEOTIDE SEQUENCE</scope>
    <source>
        <strain evidence="1">MM415B04016</strain>
    </source>
</reference>
<proteinExistence type="predicted"/>